<evidence type="ECO:0000256" key="7">
    <source>
        <dbReference type="ARBA" id="ARBA00022741"/>
    </source>
</evidence>
<gene>
    <name evidence="15" type="ORF">ACFFK0_06785</name>
</gene>
<dbReference type="InterPro" id="IPR003660">
    <property type="entry name" value="HAMP_dom"/>
</dbReference>
<feature type="domain" description="Histidine kinase" evidence="13">
    <location>
        <begin position="485"/>
        <end position="591"/>
    </location>
</feature>
<evidence type="ECO:0000256" key="1">
    <source>
        <dbReference type="ARBA" id="ARBA00000085"/>
    </source>
</evidence>
<evidence type="ECO:0000259" key="14">
    <source>
        <dbReference type="PROSITE" id="PS50885"/>
    </source>
</evidence>
<evidence type="ECO:0000259" key="13">
    <source>
        <dbReference type="PROSITE" id="PS50109"/>
    </source>
</evidence>
<evidence type="ECO:0000256" key="11">
    <source>
        <dbReference type="ARBA" id="ARBA00023136"/>
    </source>
</evidence>
<dbReference type="InterPro" id="IPR003594">
    <property type="entry name" value="HATPase_dom"/>
</dbReference>
<dbReference type="InterPro" id="IPR010559">
    <property type="entry name" value="Sig_transdc_His_kin_internal"/>
</dbReference>
<sequence>MMIRLLNERMKSLRFRTKIFLSNFIIIVFVALTIGGFAVYVSSQYIVSNARDMSKQVIHQVAGNIDNRAKGLFNTSVYIITDPVIRQILGENTVTVTPDNYPVFRSRMEFLLEPHGNGNPYIKSILIQSRSGYIYGWGRMESAGKGLDEAAAQQTIEMGKAYLSEIGGNLGWTSSEGDIVLLRHFINIDRVSESLGLLMIRVDPRYFRSIDVNSSMMQWENIEVMNSRGDVLIGGGHPVSSEMMAGRLWGGDPTTASSRIVRDANTSYLLTAAVSGDLGWRVLCYIPMSKLQATTRLLGLVIALVCLAAILISTGIAALLSKSTAKSIKKLEQTMRKVEEGDFSVRVVPMGRDEVGMLSVRFNYMVHRINELINSAYKERIAKQQAEFKALLAQINPHFLYNTLGTIRWYSHMKGQPDIEQMVSSLIQLLKTSVRREGELHLLEQELANIASYIHLQKIGYGDAFRVDYRIDETLLNGYVPFLTLQPLVENAILHGLEMSKGNGLIEISARREGNELLLVVKDNGVGMDESVISDILHREQRGTSPQGLYSIGVRSIHERIQLYFGECYGLRYNSKPGEGTEAIVRLPYMTELEAMRRAVSGHDRGG</sequence>
<dbReference type="RefSeq" id="WP_377469267.1">
    <property type="nucleotide sequence ID" value="NZ_JBHLWN010000027.1"/>
</dbReference>
<keyword evidence="10" id="KW-0902">Two-component regulatory system</keyword>
<dbReference type="EMBL" id="JBHLWN010000027">
    <property type="protein sequence ID" value="MFC0212164.1"/>
    <property type="molecule type" value="Genomic_DNA"/>
</dbReference>
<dbReference type="EC" id="2.7.13.3" evidence="3"/>
<dbReference type="Proteomes" id="UP001589776">
    <property type="component" value="Unassembled WGS sequence"/>
</dbReference>
<keyword evidence="8 15" id="KW-0418">Kinase</keyword>
<protein>
    <recommendedName>
        <fullName evidence="3">histidine kinase</fullName>
        <ecNumber evidence="3">2.7.13.3</ecNumber>
    </recommendedName>
</protein>
<dbReference type="InterPro" id="IPR036890">
    <property type="entry name" value="HATPase_C_sf"/>
</dbReference>
<evidence type="ECO:0000256" key="3">
    <source>
        <dbReference type="ARBA" id="ARBA00012438"/>
    </source>
</evidence>
<comment type="catalytic activity">
    <reaction evidence="1">
        <text>ATP + protein L-histidine = ADP + protein N-phospho-L-histidine.</text>
        <dbReference type="EC" id="2.7.13.3"/>
    </reaction>
</comment>
<keyword evidence="6 15" id="KW-0808">Transferase</keyword>
<evidence type="ECO:0000256" key="12">
    <source>
        <dbReference type="SAM" id="Phobius"/>
    </source>
</evidence>
<dbReference type="Gene3D" id="3.30.565.10">
    <property type="entry name" value="Histidine kinase-like ATPase, C-terminal domain"/>
    <property type="match status" value="1"/>
</dbReference>
<evidence type="ECO:0000256" key="2">
    <source>
        <dbReference type="ARBA" id="ARBA00004651"/>
    </source>
</evidence>
<keyword evidence="7" id="KW-0547">Nucleotide-binding</keyword>
<comment type="caution">
    <text evidence="15">The sequence shown here is derived from an EMBL/GenBank/DDBJ whole genome shotgun (WGS) entry which is preliminary data.</text>
</comment>
<keyword evidence="11 12" id="KW-0472">Membrane</keyword>
<dbReference type="Pfam" id="PF00672">
    <property type="entry name" value="HAMP"/>
    <property type="match status" value="1"/>
</dbReference>
<dbReference type="Pfam" id="PF02518">
    <property type="entry name" value="HATPase_c"/>
    <property type="match status" value="1"/>
</dbReference>
<dbReference type="Gene3D" id="6.10.340.10">
    <property type="match status" value="1"/>
</dbReference>
<feature type="transmembrane region" description="Helical" evidence="12">
    <location>
        <begin position="297"/>
        <end position="320"/>
    </location>
</feature>
<dbReference type="SUPFAM" id="SSF55874">
    <property type="entry name" value="ATPase domain of HSP90 chaperone/DNA topoisomerase II/histidine kinase"/>
    <property type="match status" value="1"/>
</dbReference>
<evidence type="ECO:0000313" key="16">
    <source>
        <dbReference type="Proteomes" id="UP001589776"/>
    </source>
</evidence>
<evidence type="ECO:0000256" key="6">
    <source>
        <dbReference type="ARBA" id="ARBA00022679"/>
    </source>
</evidence>
<dbReference type="SUPFAM" id="SSF158472">
    <property type="entry name" value="HAMP domain-like"/>
    <property type="match status" value="1"/>
</dbReference>
<reference evidence="15 16" key="1">
    <citation type="submission" date="2024-09" db="EMBL/GenBank/DDBJ databases">
        <authorList>
            <person name="Sun Q."/>
            <person name="Mori K."/>
        </authorList>
    </citation>
    <scope>NUCLEOTIDE SEQUENCE [LARGE SCALE GENOMIC DNA]</scope>
    <source>
        <strain evidence="15 16">CCM 7759</strain>
    </source>
</reference>
<organism evidence="15 16">
    <name type="scientific">Paenibacillus chartarius</name>
    <dbReference type="NCBI Taxonomy" id="747481"/>
    <lineage>
        <taxon>Bacteria</taxon>
        <taxon>Bacillati</taxon>
        <taxon>Bacillota</taxon>
        <taxon>Bacilli</taxon>
        <taxon>Bacillales</taxon>
        <taxon>Paenibacillaceae</taxon>
        <taxon>Paenibacillus</taxon>
    </lineage>
</organism>
<evidence type="ECO:0000256" key="4">
    <source>
        <dbReference type="ARBA" id="ARBA00022475"/>
    </source>
</evidence>
<keyword evidence="12" id="KW-0812">Transmembrane</keyword>
<accession>A0ABV6DHN9</accession>
<evidence type="ECO:0000256" key="10">
    <source>
        <dbReference type="ARBA" id="ARBA00023012"/>
    </source>
</evidence>
<evidence type="ECO:0000256" key="5">
    <source>
        <dbReference type="ARBA" id="ARBA00022553"/>
    </source>
</evidence>
<dbReference type="CDD" id="cd06225">
    <property type="entry name" value="HAMP"/>
    <property type="match status" value="1"/>
</dbReference>
<evidence type="ECO:0000313" key="15">
    <source>
        <dbReference type="EMBL" id="MFC0212164.1"/>
    </source>
</evidence>
<dbReference type="PROSITE" id="PS50109">
    <property type="entry name" value="HIS_KIN"/>
    <property type="match status" value="1"/>
</dbReference>
<dbReference type="SMART" id="SM00387">
    <property type="entry name" value="HATPase_c"/>
    <property type="match status" value="1"/>
</dbReference>
<dbReference type="Pfam" id="PF06580">
    <property type="entry name" value="His_kinase"/>
    <property type="match status" value="1"/>
</dbReference>
<feature type="domain" description="HAMP" evidence="14">
    <location>
        <begin position="322"/>
        <end position="374"/>
    </location>
</feature>
<keyword evidence="12" id="KW-1133">Transmembrane helix</keyword>
<dbReference type="InterPro" id="IPR005467">
    <property type="entry name" value="His_kinase_dom"/>
</dbReference>
<keyword evidence="5" id="KW-0597">Phosphoprotein</keyword>
<dbReference type="PANTHER" id="PTHR34220">
    <property type="entry name" value="SENSOR HISTIDINE KINASE YPDA"/>
    <property type="match status" value="1"/>
</dbReference>
<comment type="subcellular location">
    <subcellularLocation>
        <location evidence="2">Cell membrane</location>
        <topology evidence="2">Multi-pass membrane protein</topology>
    </subcellularLocation>
</comment>
<feature type="transmembrane region" description="Helical" evidence="12">
    <location>
        <begin position="20"/>
        <end position="41"/>
    </location>
</feature>
<dbReference type="InterPro" id="IPR050640">
    <property type="entry name" value="Bact_2-comp_sensor_kinase"/>
</dbReference>
<dbReference type="PROSITE" id="PS50885">
    <property type="entry name" value="HAMP"/>
    <property type="match status" value="1"/>
</dbReference>
<evidence type="ECO:0000256" key="8">
    <source>
        <dbReference type="ARBA" id="ARBA00022777"/>
    </source>
</evidence>
<dbReference type="SMART" id="SM00304">
    <property type="entry name" value="HAMP"/>
    <property type="match status" value="1"/>
</dbReference>
<proteinExistence type="predicted"/>
<keyword evidence="4" id="KW-1003">Cell membrane</keyword>
<name>A0ABV6DHN9_9BACL</name>
<dbReference type="PANTHER" id="PTHR34220:SF7">
    <property type="entry name" value="SENSOR HISTIDINE KINASE YPDA"/>
    <property type="match status" value="1"/>
</dbReference>
<keyword evidence="9" id="KW-0067">ATP-binding</keyword>
<evidence type="ECO:0000256" key="9">
    <source>
        <dbReference type="ARBA" id="ARBA00022840"/>
    </source>
</evidence>
<keyword evidence="16" id="KW-1185">Reference proteome</keyword>
<dbReference type="GO" id="GO:0004673">
    <property type="term" value="F:protein histidine kinase activity"/>
    <property type="evidence" value="ECO:0007669"/>
    <property type="project" value="UniProtKB-EC"/>
</dbReference>